<organism evidence="1 2">
    <name type="scientific">Arctium lappa</name>
    <name type="common">Greater burdock</name>
    <name type="synonym">Lappa major</name>
    <dbReference type="NCBI Taxonomy" id="4217"/>
    <lineage>
        <taxon>Eukaryota</taxon>
        <taxon>Viridiplantae</taxon>
        <taxon>Streptophyta</taxon>
        <taxon>Embryophyta</taxon>
        <taxon>Tracheophyta</taxon>
        <taxon>Spermatophyta</taxon>
        <taxon>Magnoliopsida</taxon>
        <taxon>eudicotyledons</taxon>
        <taxon>Gunneridae</taxon>
        <taxon>Pentapetalae</taxon>
        <taxon>asterids</taxon>
        <taxon>campanulids</taxon>
        <taxon>Asterales</taxon>
        <taxon>Asteraceae</taxon>
        <taxon>Carduoideae</taxon>
        <taxon>Cardueae</taxon>
        <taxon>Arctiinae</taxon>
        <taxon>Arctium</taxon>
    </lineage>
</organism>
<evidence type="ECO:0000313" key="1">
    <source>
        <dbReference type="EMBL" id="KAI3692262.1"/>
    </source>
</evidence>
<reference evidence="1 2" key="2">
    <citation type="journal article" date="2022" name="Mol. Ecol. Resour.">
        <title>The genomes of chicory, endive, great burdock and yacon provide insights into Asteraceae paleo-polyploidization history and plant inulin production.</title>
        <authorList>
            <person name="Fan W."/>
            <person name="Wang S."/>
            <person name="Wang H."/>
            <person name="Wang A."/>
            <person name="Jiang F."/>
            <person name="Liu H."/>
            <person name="Zhao H."/>
            <person name="Xu D."/>
            <person name="Zhang Y."/>
        </authorList>
    </citation>
    <scope>NUCLEOTIDE SEQUENCE [LARGE SCALE GENOMIC DNA]</scope>
    <source>
        <strain evidence="2">cv. Niubang</strain>
    </source>
</reference>
<dbReference type="Proteomes" id="UP001055879">
    <property type="component" value="Linkage Group LG11"/>
</dbReference>
<sequence length="75" mass="8837">MLEVIVYNTAIAVLELYASSFSELHRFFYLRAWEERYTRISPAQPPCEENDIANREPLWDETARCVGDLRVNVEE</sequence>
<dbReference type="EMBL" id="CM042057">
    <property type="protein sequence ID" value="KAI3692262.1"/>
    <property type="molecule type" value="Genomic_DNA"/>
</dbReference>
<proteinExistence type="predicted"/>
<keyword evidence="2" id="KW-1185">Reference proteome</keyword>
<accession>A0ACB8Z3Y8</accession>
<evidence type="ECO:0000313" key="2">
    <source>
        <dbReference type="Proteomes" id="UP001055879"/>
    </source>
</evidence>
<name>A0ACB8Z3Y8_ARCLA</name>
<protein>
    <submittedName>
        <fullName evidence="1">Uncharacterized protein</fullName>
    </submittedName>
</protein>
<gene>
    <name evidence="1" type="ORF">L6452_32076</name>
</gene>
<reference evidence="2" key="1">
    <citation type="journal article" date="2022" name="Mol. Ecol. Resour.">
        <title>The genomes of chicory, endive, great burdock and yacon provide insights into Asteraceae palaeo-polyploidization history and plant inulin production.</title>
        <authorList>
            <person name="Fan W."/>
            <person name="Wang S."/>
            <person name="Wang H."/>
            <person name="Wang A."/>
            <person name="Jiang F."/>
            <person name="Liu H."/>
            <person name="Zhao H."/>
            <person name="Xu D."/>
            <person name="Zhang Y."/>
        </authorList>
    </citation>
    <scope>NUCLEOTIDE SEQUENCE [LARGE SCALE GENOMIC DNA]</scope>
    <source>
        <strain evidence="2">cv. Niubang</strain>
    </source>
</reference>
<comment type="caution">
    <text evidence="1">The sequence shown here is derived from an EMBL/GenBank/DDBJ whole genome shotgun (WGS) entry which is preliminary data.</text>
</comment>